<evidence type="ECO:0000259" key="1">
    <source>
        <dbReference type="Pfam" id="PF01575"/>
    </source>
</evidence>
<gene>
    <name evidence="3" type="ORF">COB13_10070</name>
</gene>
<dbReference type="Gene3D" id="3.10.129.10">
    <property type="entry name" value="Hotdog Thioesterase"/>
    <property type="match status" value="1"/>
</dbReference>
<dbReference type="PANTHER" id="PTHR13078:SF56">
    <property type="entry name" value="PEROXISOMAL MULTIFUNCTIONAL ENZYME TYPE 2"/>
    <property type="match status" value="1"/>
</dbReference>
<dbReference type="InterPro" id="IPR054357">
    <property type="entry name" value="MFE-2_N"/>
</dbReference>
<dbReference type="Pfam" id="PF01575">
    <property type="entry name" value="MaoC_dehydratas"/>
    <property type="match status" value="1"/>
</dbReference>
<organism evidence="3">
    <name type="scientific">OCS116 cluster bacterium</name>
    <dbReference type="NCBI Taxonomy" id="2030921"/>
    <lineage>
        <taxon>Bacteria</taxon>
        <taxon>Pseudomonadati</taxon>
        <taxon>Pseudomonadota</taxon>
        <taxon>Alphaproteobacteria</taxon>
        <taxon>OCS116 cluster</taxon>
    </lineage>
</organism>
<dbReference type="InterPro" id="IPR029069">
    <property type="entry name" value="HotDog_dom_sf"/>
</dbReference>
<dbReference type="GO" id="GO:0006635">
    <property type="term" value="P:fatty acid beta-oxidation"/>
    <property type="evidence" value="ECO:0007669"/>
    <property type="project" value="TreeGrafter"/>
</dbReference>
<accession>A0A2A4Z010</accession>
<dbReference type="Pfam" id="PF22622">
    <property type="entry name" value="MFE-2_hydrat-2_N"/>
    <property type="match status" value="1"/>
</dbReference>
<dbReference type="SUPFAM" id="SSF54637">
    <property type="entry name" value="Thioesterase/thiol ester dehydrase-isomerase"/>
    <property type="match status" value="2"/>
</dbReference>
<dbReference type="EMBL" id="NVUS01000012">
    <property type="protein sequence ID" value="PCJ00357.1"/>
    <property type="molecule type" value="Genomic_DNA"/>
</dbReference>
<feature type="domain" description="MaoC-like" evidence="1">
    <location>
        <begin position="161"/>
        <end position="264"/>
    </location>
</feature>
<dbReference type="AlphaFoldDB" id="A0A2A4Z010"/>
<dbReference type="GO" id="GO:0044594">
    <property type="term" value="F:17-beta-hydroxysteroid dehydrogenase (NAD+) activity"/>
    <property type="evidence" value="ECO:0007669"/>
    <property type="project" value="TreeGrafter"/>
</dbReference>
<proteinExistence type="predicted"/>
<evidence type="ECO:0000259" key="2">
    <source>
        <dbReference type="Pfam" id="PF22622"/>
    </source>
</evidence>
<dbReference type="GO" id="GO:0003857">
    <property type="term" value="F:(3S)-3-hydroxyacyl-CoA dehydrogenase (NAD+) activity"/>
    <property type="evidence" value="ECO:0007669"/>
    <property type="project" value="TreeGrafter"/>
</dbReference>
<feature type="domain" description="Peroxisomal multifunctional enzyme type 2-like N-terminal" evidence="2">
    <location>
        <begin position="21"/>
        <end position="143"/>
    </location>
</feature>
<protein>
    <submittedName>
        <fullName evidence="3">3-alpha,7-alpha, 12-alpha-trihydroxy-5-beta-cholest-24-enoyl-CoA hydratase</fullName>
    </submittedName>
</protein>
<dbReference type="CDD" id="cd03448">
    <property type="entry name" value="HDE_HSD"/>
    <property type="match status" value="1"/>
</dbReference>
<dbReference type="InterPro" id="IPR002539">
    <property type="entry name" value="MaoC-like_dom"/>
</dbReference>
<dbReference type="GO" id="GO:0004300">
    <property type="term" value="F:enoyl-CoA hydratase activity"/>
    <property type="evidence" value="ECO:0007669"/>
    <property type="project" value="TreeGrafter"/>
</dbReference>
<name>A0A2A4Z010_9PROT</name>
<evidence type="ECO:0000313" key="3">
    <source>
        <dbReference type="EMBL" id="PCJ00357.1"/>
    </source>
</evidence>
<reference evidence="3" key="2">
    <citation type="journal article" date="2018" name="ISME J.">
        <title>A dynamic microbial community with high functional redundancy inhabits the cold, oxic subseafloor aquifer.</title>
        <authorList>
            <person name="Tully B.J."/>
            <person name="Wheat C.G."/>
            <person name="Glazer B.T."/>
            <person name="Huber J.A."/>
        </authorList>
    </citation>
    <scope>NUCLEOTIDE SEQUENCE</scope>
    <source>
        <strain evidence="3">NORP83</strain>
    </source>
</reference>
<reference key="1">
    <citation type="submission" date="2017-08" db="EMBL/GenBank/DDBJ databases">
        <title>A dynamic microbial community with high functional redundancy inhabits the cold, oxic subseafloor aquifer.</title>
        <authorList>
            <person name="Tully B.J."/>
            <person name="Wheat C.G."/>
            <person name="Glazer B.T."/>
            <person name="Huber J.A."/>
        </authorList>
    </citation>
    <scope>NUCLEOTIDE SEQUENCE [LARGE SCALE GENOMIC DNA]</scope>
</reference>
<comment type="caution">
    <text evidence="3">The sequence shown here is derived from an EMBL/GenBank/DDBJ whole genome shotgun (WGS) entry which is preliminary data.</text>
</comment>
<sequence>MTINEAELIDFKFDEITVIVSSRDAMIYGLGLGFGADPLDKAQLQYVYEDGLAVFPTMPVVLGSPGMWFAKAGLNWRKVVHGAQSLNIHLSLPLDEPLMASSIIAGVYDKGPEKGVIIDVERTIRLQNGELAATMVATYVCRGDGGFGGTSLQPVDSWALPECKPDAVIDISTLPQSALIYRLSGDVNPLHADPDAAKRLGFDRPILHGLCTFGLMGRAVLSAAGCDDPSALRSLSGRFTRPIFPGETVQVKLWLDGNYIVFEAYVPEREIKVFTAGRAKIIF</sequence>
<dbReference type="PANTHER" id="PTHR13078">
    <property type="entry name" value="PEROXISOMAL MULTIFUNCTIONAL ENZYME TYPE 2-RELATED"/>
    <property type="match status" value="1"/>
</dbReference>